<dbReference type="EMBL" id="UZAU01000269">
    <property type="status" value="NOT_ANNOTATED_CDS"/>
    <property type="molecule type" value="Genomic_DNA"/>
</dbReference>
<accession>A0A803PAR4</accession>
<protein>
    <submittedName>
        <fullName evidence="1">Uncharacterized protein</fullName>
    </submittedName>
</protein>
<organism evidence="1 2">
    <name type="scientific">Cannabis sativa</name>
    <name type="common">Hemp</name>
    <name type="synonym">Marijuana</name>
    <dbReference type="NCBI Taxonomy" id="3483"/>
    <lineage>
        <taxon>Eukaryota</taxon>
        <taxon>Viridiplantae</taxon>
        <taxon>Streptophyta</taxon>
        <taxon>Embryophyta</taxon>
        <taxon>Tracheophyta</taxon>
        <taxon>Spermatophyta</taxon>
        <taxon>Magnoliopsida</taxon>
        <taxon>eudicotyledons</taxon>
        <taxon>Gunneridae</taxon>
        <taxon>Pentapetalae</taxon>
        <taxon>rosids</taxon>
        <taxon>fabids</taxon>
        <taxon>Rosales</taxon>
        <taxon>Cannabaceae</taxon>
        <taxon>Cannabis</taxon>
    </lineage>
</organism>
<name>A0A803PAR4_CANSA</name>
<reference evidence="1" key="2">
    <citation type="submission" date="2021-03" db="UniProtKB">
        <authorList>
            <consortium name="EnsemblPlants"/>
        </authorList>
    </citation>
    <scope>IDENTIFICATION</scope>
</reference>
<dbReference type="AlphaFoldDB" id="A0A803PAR4"/>
<reference evidence="1" key="1">
    <citation type="submission" date="2018-11" db="EMBL/GenBank/DDBJ databases">
        <authorList>
            <person name="Grassa J C."/>
        </authorList>
    </citation>
    <scope>NUCLEOTIDE SEQUENCE [LARGE SCALE GENOMIC DNA]</scope>
</reference>
<keyword evidence="2" id="KW-1185">Reference proteome</keyword>
<dbReference type="Proteomes" id="UP000596661">
    <property type="component" value="Chromosome 3"/>
</dbReference>
<dbReference type="EnsemblPlants" id="evm.model.03.867">
    <property type="protein sequence ID" value="cds.evm.model.03.867"/>
    <property type="gene ID" value="evm.TU.03.867"/>
</dbReference>
<sequence length="90" mass="10135">MNTLFFLSKNIAQEDNLCVPQVSFGPNKEIEHRMKPLSNMIKINIDATMVNNKGNFGFFMVIRGSVGSFVEARVHYLESVMRAKLVEALG</sequence>
<proteinExistence type="predicted"/>
<evidence type="ECO:0000313" key="2">
    <source>
        <dbReference type="Proteomes" id="UP000596661"/>
    </source>
</evidence>
<evidence type="ECO:0000313" key="1">
    <source>
        <dbReference type="EnsemblPlants" id="cds.evm.model.03.867"/>
    </source>
</evidence>
<dbReference type="Gramene" id="evm.model.03.867">
    <property type="protein sequence ID" value="cds.evm.model.03.867"/>
    <property type="gene ID" value="evm.TU.03.867"/>
</dbReference>